<organism evidence="2 3">
    <name type="scientific">Maledivibacter halophilus</name>
    <dbReference type="NCBI Taxonomy" id="36842"/>
    <lineage>
        <taxon>Bacteria</taxon>
        <taxon>Bacillati</taxon>
        <taxon>Bacillota</taxon>
        <taxon>Clostridia</taxon>
        <taxon>Peptostreptococcales</taxon>
        <taxon>Caminicellaceae</taxon>
        <taxon>Maledivibacter</taxon>
    </lineage>
</organism>
<dbReference type="Pfam" id="PF16289">
    <property type="entry name" value="PIN_12"/>
    <property type="match status" value="1"/>
</dbReference>
<dbReference type="OrthoDB" id="5637at2"/>
<name>A0A1T5MR00_9FIRM</name>
<proteinExistence type="predicted"/>
<dbReference type="Proteomes" id="UP000190285">
    <property type="component" value="Unassembled WGS sequence"/>
</dbReference>
<protein>
    <recommendedName>
        <fullName evidence="1">DUF4935 domain-containing protein</fullName>
    </recommendedName>
</protein>
<dbReference type="EMBL" id="FUZT01000022">
    <property type="protein sequence ID" value="SKC90433.1"/>
    <property type="molecule type" value="Genomic_DNA"/>
</dbReference>
<evidence type="ECO:0000313" key="3">
    <source>
        <dbReference type="Proteomes" id="UP000190285"/>
    </source>
</evidence>
<dbReference type="AlphaFoldDB" id="A0A1T5MR00"/>
<accession>A0A1T5MR00</accession>
<dbReference type="RefSeq" id="WP_079495753.1">
    <property type="nucleotide sequence ID" value="NZ_FUZT01000022.1"/>
</dbReference>
<reference evidence="2 3" key="1">
    <citation type="submission" date="2017-02" db="EMBL/GenBank/DDBJ databases">
        <authorList>
            <person name="Peterson S.W."/>
        </authorList>
    </citation>
    <scope>NUCLEOTIDE SEQUENCE [LARGE SCALE GENOMIC DNA]</scope>
    <source>
        <strain evidence="2 3">M1</strain>
    </source>
</reference>
<gene>
    <name evidence="2" type="ORF">SAMN02194393_05162</name>
</gene>
<sequence length="355" mass="42234">MSDEMLKTAIVLDTNFIIEHIKDLYKILEKLSENFDVYVTEISINERISQKYLKLKSKYEKIESFRKEYDAYAIIKLKKTFEDRFDAEKKYTIKGYEEQFNDKIIRFNPSHNLLKDVMDRVYKKIPPFLNTDNASDKGFKDTLLWMSMMDFFKSIDENVNVIFISNDKGFINYAETLQMEFLTITGKKIDIRKNNYYKDLLGETIEVIKVEDIHDKELSVSEKAELRERISTVIYNICNVLQYDGYGDEYWEMAFETNTYFDNKKVKNAFENMEDIIADHILESDISASTIWGFDFMIKDYYKISIEYVEAAIELYKTIKSKYNEYMTPFLNAACEIINRNYREIVESNDDDLPF</sequence>
<dbReference type="InterPro" id="IPR032557">
    <property type="entry name" value="DUF4935"/>
</dbReference>
<evidence type="ECO:0000259" key="1">
    <source>
        <dbReference type="Pfam" id="PF16289"/>
    </source>
</evidence>
<evidence type="ECO:0000313" key="2">
    <source>
        <dbReference type="EMBL" id="SKC90433.1"/>
    </source>
</evidence>
<keyword evidence="3" id="KW-1185">Reference proteome</keyword>
<dbReference type="Gene3D" id="3.40.50.1010">
    <property type="entry name" value="5'-nuclease"/>
    <property type="match status" value="1"/>
</dbReference>
<feature type="domain" description="DUF4935" evidence="1">
    <location>
        <begin position="10"/>
        <end position="170"/>
    </location>
</feature>